<evidence type="ECO:0000256" key="1">
    <source>
        <dbReference type="ARBA" id="ARBA00004127"/>
    </source>
</evidence>
<dbReference type="EMBL" id="JBHTKA010000007">
    <property type="protein sequence ID" value="MFD1001306.1"/>
    <property type="molecule type" value="Genomic_DNA"/>
</dbReference>
<keyword evidence="5" id="KW-0520">NAD</keyword>
<evidence type="ECO:0000256" key="6">
    <source>
        <dbReference type="RuleBase" id="RU000320"/>
    </source>
</evidence>
<dbReference type="InterPro" id="IPR010096">
    <property type="entry name" value="NADH-Q_OxRdtase_suN/2"/>
</dbReference>
<evidence type="ECO:0000256" key="4">
    <source>
        <dbReference type="ARBA" id="ARBA00023136"/>
    </source>
</evidence>
<feature type="domain" description="NADH:quinone oxidoreductase/Mrp antiporter transmembrane" evidence="7">
    <location>
        <begin position="114"/>
        <end position="409"/>
    </location>
</feature>
<proteinExistence type="inferred from homology"/>
<feature type="transmembrane region" description="Helical" evidence="5">
    <location>
        <begin position="315"/>
        <end position="337"/>
    </location>
</feature>
<feature type="transmembrane region" description="Helical" evidence="5">
    <location>
        <begin position="289"/>
        <end position="309"/>
    </location>
</feature>
<feature type="transmembrane region" description="Helical" evidence="5">
    <location>
        <begin position="120"/>
        <end position="139"/>
    </location>
</feature>
<comment type="function">
    <text evidence="5">NDH-1 shuttles electrons from NADH, via FMN and iron-sulfur (Fe-S) centers, to quinones in the respiratory chain. The immediate electron acceptor for the enzyme in this species is believed to be a menaquinone. Couples the redox reaction to proton translocation (for every two electrons transferred, four hydrogen ions are translocated across the cytoplasmic membrane), and thus conserves the redox energy in a proton gradient.</text>
</comment>
<keyword evidence="2 5" id="KW-0812">Transmembrane</keyword>
<dbReference type="HAMAP" id="MF_00445">
    <property type="entry name" value="NDH1_NuoN_1"/>
    <property type="match status" value="1"/>
</dbReference>
<feature type="transmembrane region" description="Helical" evidence="5">
    <location>
        <begin position="256"/>
        <end position="280"/>
    </location>
</feature>
<feature type="transmembrane region" description="Helical" evidence="5">
    <location>
        <begin position="151"/>
        <end position="173"/>
    </location>
</feature>
<sequence length="471" mass="52208">MSLIPLWILSSAAILIFFSISIKRNHKVIFVITVVSLLVDFFFLTSYSIKHLQPVEPLLIIDGFGVFNIGLILLTTLVVVLISYAYFEQREERKEEYYILIILAALGAAILVISKHFASLFLGLEILSVSLYALIAYLRKRERSDEAGIKYLILAAFSSAFLLFGMALVYAATGSMEFAGIAAWITQAHEMPTIVVAGFGMMIVGVGFKLGIVPFHMWTPDVYEGSPAPVTAFIATVSKGGMVALLVRFFNTLNGYQYTTFMLVFTILAIASMFIGNILALRQNNVKRLLAYSSIAHLGYLLVAFLAGEKLGMEAVIFYLVAYFITTLGAFGILATLSDKERDAELLEDYRGLLWKRPLTAIVFSAMLLSLAGIPLTAGFVGKFYVLAAGIQTHRWLLVIILVINSVIGLYYYIKLIAIMFDQKQAARTSQELHPLVYIVSSVTMAILVLSLFWIGVNPEGMMTLIRDVVR</sequence>
<keyword evidence="5" id="KW-1278">Translocase</keyword>
<feature type="transmembrane region" description="Helical" evidence="5">
    <location>
        <begin position="396"/>
        <end position="414"/>
    </location>
</feature>
<feature type="transmembrane region" description="Helical" evidence="5">
    <location>
        <begin position="6"/>
        <end position="22"/>
    </location>
</feature>
<keyword evidence="3 5" id="KW-1133">Transmembrane helix</keyword>
<comment type="catalytic activity">
    <reaction evidence="5">
        <text>a quinone + NADH + 5 H(+)(in) = a quinol + NAD(+) + 4 H(+)(out)</text>
        <dbReference type="Rhea" id="RHEA:57888"/>
        <dbReference type="ChEBI" id="CHEBI:15378"/>
        <dbReference type="ChEBI" id="CHEBI:24646"/>
        <dbReference type="ChEBI" id="CHEBI:57540"/>
        <dbReference type="ChEBI" id="CHEBI:57945"/>
        <dbReference type="ChEBI" id="CHEBI:132124"/>
    </reaction>
</comment>
<comment type="subunit">
    <text evidence="5">NDH-1 is composed of 14 different subunits. Subunits NuoA, H, J, K, L, M, N constitute the membrane sector of the complex.</text>
</comment>
<comment type="subcellular location">
    <subcellularLocation>
        <location evidence="5">Cell membrane</location>
        <topology evidence="5">Multi-pass membrane protein</topology>
    </subcellularLocation>
    <subcellularLocation>
        <location evidence="1">Endomembrane system</location>
        <topology evidence="1">Multi-pass membrane protein</topology>
    </subcellularLocation>
    <subcellularLocation>
        <location evidence="6">Membrane</location>
        <topology evidence="6">Multi-pass membrane protein</topology>
    </subcellularLocation>
</comment>
<keyword evidence="9" id="KW-1185">Reference proteome</keyword>
<gene>
    <name evidence="5" type="primary">nuoN</name>
    <name evidence="8" type="ORF">ACFQ21_18395</name>
</gene>
<reference evidence="9" key="1">
    <citation type="journal article" date="2019" name="Int. J. Syst. Evol. Microbiol.">
        <title>The Global Catalogue of Microorganisms (GCM) 10K type strain sequencing project: providing services to taxonomists for standard genome sequencing and annotation.</title>
        <authorList>
            <consortium name="The Broad Institute Genomics Platform"/>
            <consortium name="The Broad Institute Genome Sequencing Center for Infectious Disease"/>
            <person name="Wu L."/>
            <person name="Ma J."/>
        </authorList>
    </citation>
    <scope>NUCLEOTIDE SEQUENCE [LARGE SCALE GENOMIC DNA]</scope>
    <source>
        <strain evidence="9">CCUG 58938</strain>
    </source>
</reference>
<dbReference type="RefSeq" id="WP_377580863.1">
    <property type="nucleotide sequence ID" value="NZ_JBHTKA010000007.1"/>
</dbReference>
<evidence type="ECO:0000256" key="2">
    <source>
        <dbReference type="ARBA" id="ARBA00022692"/>
    </source>
</evidence>
<keyword evidence="4 5" id="KW-0472">Membrane</keyword>
<evidence type="ECO:0000313" key="8">
    <source>
        <dbReference type="EMBL" id="MFD1001306.1"/>
    </source>
</evidence>
<accession>A0ABW3K7A1</accession>
<protein>
    <recommendedName>
        <fullName evidence="5">NADH-quinone oxidoreductase subunit N</fullName>
        <ecNumber evidence="5">7.1.1.-</ecNumber>
    </recommendedName>
    <alternativeName>
        <fullName evidence="5">NADH dehydrogenase I subunit N</fullName>
    </alternativeName>
    <alternativeName>
        <fullName evidence="5">NDH-1 subunit N</fullName>
    </alternativeName>
</protein>
<feature type="transmembrane region" description="Helical" evidence="5">
    <location>
        <begin position="29"/>
        <end position="49"/>
    </location>
</feature>
<comment type="caution">
    <text evidence="8">The sequence shown here is derived from an EMBL/GenBank/DDBJ whole genome shotgun (WGS) entry which is preliminary data.</text>
</comment>
<dbReference type="Pfam" id="PF00361">
    <property type="entry name" value="Proton_antipo_M"/>
    <property type="match status" value="1"/>
</dbReference>
<dbReference type="InterPro" id="IPR001750">
    <property type="entry name" value="ND/Mrp_TM"/>
</dbReference>
<evidence type="ECO:0000256" key="3">
    <source>
        <dbReference type="ARBA" id="ARBA00022989"/>
    </source>
</evidence>
<keyword evidence="5" id="KW-0813">Transport</keyword>
<dbReference type="Proteomes" id="UP001597112">
    <property type="component" value="Unassembled WGS sequence"/>
</dbReference>
<feature type="transmembrane region" description="Helical" evidence="5">
    <location>
        <begin position="230"/>
        <end position="250"/>
    </location>
</feature>
<dbReference type="EC" id="7.1.1.-" evidence="5"/>
<keyword evidence="5" id="KW-1003">Cell membrane</keyword>
<evidence type="ECO:0000313" key="9">
    <source>
        <dbReference type="Proteomes" id="UP001597112"/>
    </source>
</evidence>
<name>A0ABW3K7A1_9BACT</name>
<feature type="transmembrane region" description="Helical" evidence="5">
    <location>
        <begin position="358"/>
        <end position="376"/>
    </location>
</feature>
<evidence type="ECO:0000256" key="5">
    <source>
        <dbReference type="HAMAP-Rule" id="MF_00445"/>
    </source>
</evidence>
<dbReference type="NCBIfam" id="TIGR01770">
    <property type="entry name" value="NDH_I_N"/>
    <property type="match status" value="1"/>
</dbReference>
<dbReference type="PANTHER" id="PTHR22773">
    <property type="entry name" value="NADH DEHYDROGENASE"/>
    <property type="match status" value="1"/>
</dbReference>
<feature type="transmembrane region" description="Helical" evidence="5">
    <location>
        <begin position="97"/>
        <end position="114"/>
    </location>
</feature>
<comment type="similarity">
    <text evidence="5">Belongs to the complex I subunit 2 family.</text>
</comment>
<evidence type="ECO:0000259" key="7">
    <source>
        <dbReference type="Pfam" id="PF00361"/>
    </source>
</evidence>
<organism evidence="8 9">
    <name type="scientific">Ohtaekwangia kribbensis</name>
    <dbReference type="NCBI Taxonomy" id="688913"/>
    <lineage>
        <taxon>Bacteria</taxon>
        <taxon>Pseudomonadati</taxon>
        <taxon>Bacteroidota</taxon>
        <taxon>Cytophagia</taxon>
        <taxon>Cytophagales</taxon>
        <taxon>Fulvivirgaceae</taxon>
        <taxon>Ohtaekwangia</taxon>
    </lineage>
</organism>
<feature type="transmembrane region" description="Helical" evidence="5">
    <location>
        <begin position="64"/>
        <end position="85"/>
    </location>
</feature>
<keyword evidence="5" id="KW-0874">Quinone</keyword>
<feature type="transmembrane region" description="Helical" evidence="5">
    <location>
        <begin position="435"/>
        <end position="457"/>
    </location>
</feature>
<feature type="transmembrane region" description="Helical" evidence="5">
    <location>
        <begin position="193"/>
        <end position="218"/>
    </location>
</feature>